<dbReference type="GO" id="GO:0020037">
    <property type="term" value="F:heme binding"/>
    <property type="evidence" value="ECO:0007669"/>
    <property type="project" value="InterPro"/>
</dbReference>
<evidence type="ECO:0000256" key="1">
    <source>
        <dbReference type="ARBA" id="ARBA00007119"/>
    </source>
</evidence>
<keyword evidence="4" id="KW-0349">Heme</keyword>
<evidence type="ECO:0008006" key="9">
    <source>
        <dbReference type="Google" id="ProtNLM"/>
    </source>
</evidence>
<dbReference type="EMBL" id="GL876968">
    <property type="protein sequence ID" value="KLU85775.1"/>
    <property type="molecule type" value="Genomic_DNA"/>
</dbReference>
<comment type="similarity">
    <text evidence="1">Belongs to the indoleamine 2,3-dioxygenase family.</text>
</comment>
<reference evidence="7" key="5">
    <citation type="submission" date="2015-06" db="UniProtKB">
        <authorList>
            <consortium name="EnsemblFungi"/>
        </authorList>
    </citation>
    <scope>IDENTIFICATION</scope>
    <source>
        <strain evidence="7">ATCC 64411</strain>
    </source>
</reference>
<feature type="region of interest" description="Disordered" evidence="5">
    <location>
        <begin position="493"/>
        <end position="549"/>
    </location>
</feature>
<organism evidence="7 8">
    <name type="scientific">Magnaporthiopsis poae (strain ATCC 64411 / 73-15)</name>
    <name type="common">Kentucky bluegrass fungus</name>
    <name type="synonym">Magnaporthe poae</name>
    <dbReference type="NCBI Taxonomy" id="644358"/>
    <lineage>
        <taxon>Eukaryota</taxon>
        <taxon>Fungi</taxon>
        <taxon>Dikarya</taxon>
        <taxon>Ascomycota</taxon>
        <taxon>Pezizomycotina</taxon>
        <taxon>Sordariomycetes</taxon>
        <taxon>Sordariomycetidae</taxon>
        <taxon>Magnaporthales</taxon>
        <taxon>Magnaporthaceae</taxon>
        <taxon>Magnaporthiopsis</taxon>
    </lineage>
</organism>
<dbReference type="PROSITE" id="PS00876">
    <property type="entry name" value="IDO_1"/>
    <property type="match status" value="1"/>
</dbReference>
<evidence type="ECO:0000313" key="7">
    <source>
        <dbReference type="EnsemblFungi" id="MAPG_04795T0"/>
    </source>
</evidence>
<evidence type="ECO:0000256" key="4">
    <source>
        <dbReference type="PIRSR" id="PIRSR600898-1"/>
    </source>
</evidence>
<dbReference type="PANTHER" id="PTHR28657">
    <property type="entry name" value="INDOLEAMINE 2,3-DIOXYGENASE"/>
    <property type="match status" value="1"/>
</dbReference>
<name>A0A0C4DXP1_MAGP6</name>
<evidence type="ECO:0000313" key="6">
    <source>
        <dbReference type="EMBL" id="KLU85775.1"/>
    </source>
</evidence>
<sequence length="571" mass="62903">MGRCLLLETCAFHRSDLPLPALLNLGGGVTQPCTEIRFLSPIQTSHPGLPCWAFAPLFLSTMSPHEETPKQQHNTLEDLAKTFDVTSNGFLPAEAPLARIPDSYYEPWEALARDLPRLLREGKLRSAVEDLPILDCSRLGPEPEWRRAYIILTFFTHAYIWGGVTPSERLPPQVAVPVLAVSDHLDLPPAVTYAAANLWNFRTTGALQDAASFSDLESLDCLLSFTGTPDESWFYMISVAMECEGGKIVPTMLSAMERILPPGANGAAEYAAVTTALEQLMACIRRVGHVLNRMHERCEPDVFYHAIRPFLAGSKNMQAAGLPRGVFYERGGGEGEWLRLRGGSNGQSSLIQFFDIVLGVEHSTTENQNSVAAQGRPGPPAPPKAKQDAAVDEEPELPFHEEVREYMPGPHRRFLAHLRALPSIRRFALEPFSATDDPLSAEKQLLRGTFEHATRVLGKFRNKHLQIVTRYIVVPSRKQQQNQHKGSIGLAGVGTNVWREPPQNPVAVPRGAGRRARRSPDVKATGAVDGHDRPKSETQLTGTGGTALMPFLKQVRDETLRAGRPDPVQLA</sequence>
<dbReference type="EMBL" id="ADBL01001121">
    <property type="status" value="NOT_ANNOTATED_CDS"/>
    <property type="molecule type" value="Genomic_DNA"/>
</dbReference>
<dbReference type="GO" id="GO:0034354">
    <property type="term" value="P:'de novo' NAD+ biosynthetic process from L-tryptophan"/>
    <property type="evidence" value="ECO:0007669"/>
    <property type="project" value="TreeGrafter"/>
</dbReference>
<reference evidence="8" key="2">
    <citation type="submission" date="2010-05" db="EMBL/GenBank/DDBJ databases">
        <title>The genome sequence of Magnaporthe poae strain ATCC 64411.</title>
        <authorList>
            <person name="Ma L.-J."/>
            <person name="Dead R."/>
            <person name="Young S."/>
            <person name="Zeng Q."/>
            <person name="Koehrsen M."/>
            <person name="Alvarado L."/>
            <person name="Berlin A."/>
            <person name="Chapman S.B."/>
            <person name="Chen Z."/>
            <person name="Freedman E."/>
            <person name="Gellesch M."/>
            <person name="Goldberg J."/>
            <person name="Griggs A."/>
            <person name="Gujja S."/>
            <person name="Heilman E.R."/>
            <person name="Heiman D."/>
            <person name="Hepburn T."/>
            <person name="Howarth C."/>
            <person name="Jen D."/>
            <person name="Larson L."/>
            <person name="Mehta T."/>
            <person name="Neiman D."/>
            <person name="Pearson M."/>
            <person name="Roberts A."/>
            <person name="Saif S."/>
            <person name="Shea T."/>
            <person name="Shenoy N."/>
            <person name="Sisk P."/>
            <person name="Stolte C."/>
            <person name="Sykes S."/>
            <person name="Walk T."/>
            <person name="White J."/>
            <person name="Yandava C."/>
            <person name="Haas B."/>
            <person name="Nusbaum C."/>
            <person name="Birren B."/>
        </authorList>
    </citation>
    <scope>NUCLEOTIDE SEQUENCE [LARGE SCALE GENOMIC DNA]</scope>
    <source>
        <strain evidence="8">ATCC 64411 / 73-15</strain>
    </source>
</reference>
<dbReference type="EnsemblFungi" id="MAPG_04795T0">
    <property type="protein sequence ID" value="MAPG_04795T0"/>
    <property type="gene ID" value="MAPG_04795"/>
</dbReference>
<dbReference type="PANTHER" id="PTHR28657:SF10">
    <property type="entry name" value="INDOLEAMINE 2,3-DIOXYGENASE"/>
    <property type="match status" value="1"/>
</dbReference>
<dbReference type="OMA" id="WHQYSGG"/>
<evidence type="ECO:0000313" key="8">
    <source>
        <dbReference type="Proteomes" id="UP000011715"/>
    </source>
</evidence>
<reference evidence="6" key="3">
    <citation type="submission" date="2011-03" db="EMBL/GenBank/DDBJ databases">
        <title>Annotation of Magnaporthe poae ATCC 64411.</title>
        <authorList>
            <person name="Ma L.-J."/>
            <person name="Dead R."/>
            <person name="Young S.K."/>
            <person name="Zeng Q."/>
            <person name="Gargeya S."/>
            <person name="Fitzgerald M."/>
            <person name="Haas B."/>
            <person name="Abouelleil A."/>
            <person name="Alvarado L."/>
            <person name="Arachchi H.M."/>
            <person name="Berlin A."/>
            <person name="Brown A."/>
            <person name="Chapman S.B."/>
            <person name="Chen Z."/>
            <person name="Dunbar C."/>
            <person name="Freedman E."/>
            <person name="Gearin G."/>
            <person name="Gellesch M."/>
            <person name="Goldberg J."/>
            <person name="Griggs A."/>
            <person name="Gujja S."/>
            <person name="Heiman D."/>
            <person name="Howarth C."/>
            <person name="Larson L."/>
            <person name="Lui A."/>
            <person name="MacDonald P.J.P."/>
            <person name="Mehta T."/>
            <person name="Montmayeur A."/>
            <person name="Murphy C."/>
            <person name="Neiman D."/>
            <person name="Pearson M."/>
            <person name="Priest M."/>
            <person name="Roberts A."/>
            <person name="Saif S."/>
            <person name="Shea T."/>
            <person name="Shenoy N."/>
            <person name="Sisk P."/>
            <person name="Stolte C."/>
            <person name="Sykes S."/>
            <person name="Yandava C."/>
            <person name="Wortman J."/>
            <person name="Nusbaum C."/>
            <person name="Birren B."/>
        </authorList>
    </citation>
    <scope>NUCLEOTIDE SEQUENCE</scope>
    <source>
        <strain evidence="6">ATCC 64411</strain>
    </source>
</reference>
<dbReference type="Gene3D" id="1.20.58.480">
    <property type="match status" value="1"/>
</dbReference>
<evidence type="ECO:0000256" key="5">
    <source>
        <dbReference type="SAM" id="MobiDB-lite"/>
    </source>
</evidence>
<reference evidence="6" key="1">
    <citation type="submission" date="2010-05" db="EMBL/GenBank/DDBJ databases">
        <title>The Genome Sequence of Magnaporthe poae strain ATCC 64411.</title>
        <authorList>
            <consortium name="The Broad Institute Genome Sequencing Platform"/>
            <consortium name="Broad Institute Genome Sequencing Center for Infectious Disease"/>
            <person name="Ma L.-J."/>
            <person name="Dead R."/>
            <person name="Young S."/>
            <person name="Zeng Q."/>
            <person name="Koehrsen M."/>
            <person name="Alvarado L."/>
            <person name="Berlin A."/>
            <person name="Chapman S.B."/>
            <person name="Chen Z."/>
            <person name="Freedman E."/>
            <person name="Gellesch M."/>
            <person name="Goldberg J."/>
            <person name="Griggs A."/>
            <person name="Gujja S."/>
            <person name="Heilman E.R."/>
            <person name="Heiman D."/>
            <person name="Hepburn T."/>
            <person name="Howarth C."/>
            <person name="Jen D."/>
            <person name="Larson L."/>
            <person name="Mehta T."/>
            <person name="Neiman D."/>
            <person name="Pearson M."/>
            <person name="Roberts A."/>
            <person name="Saif S."/>
            <person name="Shea T."/>
            <person name="Shenoy N."/>
            <person name="Sisk P."/>
            <person name="Stolte C."/>
            <person name="Sykes S."/>
            <person name="Walk T."/>
            <person name="White J."/>
            <person name="Yandava C."/>
            <person name="Haas B."/>
            <person name="Nusbaum C."/>
            <person name="Birren B."/>
        </authorList>
    </citation>
    <scope>NUCLEOTIDE SEQUENCE</scope>
    <source>
        <strain evidence="6">ATCC 64411</strain>
    </source>
</reference>
<dbReference type="InterPro" id="IPR037217">
    <property type="entry name" value="Trp/Indoleamine_2_3_dOase-like"/>
</dbReference>
<protein>
    <recommendedName>
        <fullName evidence="9">Indoleamine 2,3-dioxygenase</fullName>
    </recommendedName>
</protein>
<dbReference type="SUPFAM" id="SSF140959">
    <property type="entry name" value="Indolic compounds 2,3-dioxygenase-like"/>
    <property type="match status" value="1"/>
</dbReference>
<evidence type="ECO:0000256" key="2">
    <source>
        <dbReference type="ARBA" id="ARBA00022723"/>
    </source>
</evidence>
<dbReference type="Proteomes" id="UP000011715">
    <property type="component" value="Unassembled WGS sequence"/>
</dbReference>
<dbReference type="Pfam" id="PF01231">
    <property type="entry name" value="IDO"/>
    <property type="match status" value="1"/>
</dbReference>
<keyword evidence="2 4" id="KW-0479">Metal-binding</keyword>
<accession>A0A0C4DXP1</accession>
<dbReference type="AlphaFoldDB" id="A0A0C4DXP1"/>
<dbReference type="GO" id="GO:0046872">
    <property type="term" value="F:metal ion binding"/>
    <property type="evidence" value="ECO:0007669"/>
    <property type="project" value="UniProtKB-KW"/>
</dbReference>
<dbReference type="eggNOG" id="ENOG502QV6W">
    <property type="taxonomic scope" value="Eukaryota"/>
</dbReference>
<evidence type="ECO:0000256" key="3">
    <source>
        <dbReference type="ARBA" id="ARBA00023004"/>
    </source>
</evidence>
<dbReference type="GO" id="GO:0005737">
    <property type="term" value="C:cytoplasm"/>
    <property type="evidence" value="ECO:0007669"/>
    <property type="project" value="TreeGrafter"/>
</dbReference>
<reference evidence="7" key="4">
    <citation type="journal article" date="2015" name="G3 (Bethesda)">
        <title>Genome sequences of three phytopathogenic species of the Magnaporthaceae family of fungi.</title>
        <authorList>
            <person name="Okagaki L.H."/>
            <person name="Nunes C.C."/>
            <person name="Sailsbery J."/>
            <person name="Clay B."/>
            <person name="Brown D."/>
            <person name="John T."/>
            <person name="Oh Y."/>
            <person name="Young N."/>
            <person name="Fitzgerald M."/>
            <person name="Haas B.J."/>
            <person name="Zeng Q."/>
            <person name="Young S."/>
            <person name="Adiconis X."/>
            <person name="Fan L."/>
            <person name="Levin J.Z."/>
            <person name="Mitchell T.K."/>
            <person name="Okubara P.A."/>
            <person name="Farman M.L."/>
            <person name="Kohn L.M."/>
            <person name="Birren B."/>
            <person name="Ma L.-J."/>
            <person name="Dean R.A."/>
        </authorList>
    </citation>
    <scope>NUCLEOTIDE SEQUENCE</scope>
    <source>
        <strain evidence="7">ATCC 64411 / 73-15</strain>
    </source>
</reference>
<gene>
    <name evidence="6" type="ORF">MAPG_04795</name>
</gene>
<keyword evidence="3 4" id="KW-0408">Iron</keyword>
<dbReference type="GO" id="GO:0033754">
    <property type="term" value="F:indoleamine 2,3-dioxygenase activity"/>
    <property type="evidence" value="ECO:0007669"/>
    <property type="project" value="TreeGrafter"/>
</dbReference>
<dbReference type="InterPro" id="IPR000898">
    <property type="entry name" value="Indolamine_dOase"/>
</dbReference>
<dbReference type="OrthoDB" id="540174at2759"/>
<proteinExistence type="inferred from homology"/>
<dbReference type="GO" id="GO:0019441">
    <property type="term" value="P:L-tryptophan catabolic process to kynurenine"/>
    <property type="evidence" value="ECO:0007669"/>
    <property type="project" value="InterPro"/>
</dbReference>
<feature type="binding site" description="proximal binding residue" evidence="4">
    <location>
        <position position="464"/>
    </location>
    <ligand>
        <name>heme b</name>
        <dbReference type="ChEBI" id="CHEBI:60344"/>
    </ligand>
    <ligandPart>
        <name>Fe</name>
        <dbReference type="ChEBI" id="CHEBI:18248"/>
    </ligandPart>
</feature>
<dbReference type="STRING" id="644358.A0A0C4DXP1"/>
<keyword evidence="8" id="KW-1185">Reference proteome</keyword>
<dbReference type="VEuPathDB" id="FungiDB:MAPG_04795"/>
<feature type="region of interest" description="Disordered" evidence="5">
    <location>
        <begin position="367"/>
        <end position="393"/>
    </location>
</feature>